<keyword evidence="8" id="KW-0472">Membrane</keyword>
<keyword evidence="9" id="KW-0325">Glycoprotein</keyword>
<name>A0A0P4WT61_SCYOL</name>
<evidence type="ECO:0000313" key="10">
    <source>
        <dbReference type="EMBL" id="JAI67781.1"/>
    </source>
</evidence>
<dbReference type="EMBL" id="GDRN01022671">
    <property type="protein sequence ID" value="JAI67780.1"/>
    <property type="molecule type" value="Transcribed_RNA"/>
</dbReference>
<dbReference type="PANTHER" id="PTHR14647:SF87">
    <property type="entry name" value="PUTATIVE-RELATED"/>
    <property type="match status" value="1"/>
</dbReference>
<proteinExistence type="inferred from homology"/>
<keyword evidence="3" id="KW-0808">Transferase</keyword>
<evidence type="ECO:0000256" key="5">
    <source>
        <dbReference type="ARBA" id="ARBA00022968"/>
    </source>
</evidence>
<dbReference type="GO" id="GO:0001733">
    <property type="term" value="F:galactosylceramide sulfotransferase activity"/>
    <property type="evidence" value="ECO:0007669"/>
    <property type="project" value="InterPro"/>
</dbReference>
<keyword evidence="4" id="KW-0812">Transmembrane</keyword>
<dbReference type="AlphaFoldDB" id="A0A0P4WT61"/>
<accession>A0A0P4WT61</accession>
<dbReference type="PANTHER" id="PTHR14647">
    <property type="entry name" value="GALACTOSE-3-O-SULFOTRANSFERASE"/>
    <property type="match status" value="1"/>
</dbReference>
<comment type="subcellular location">
    <subcellularLocation>
        <location evidence="1">Golgi apparatus membrane</location>
        <topology evidence="1">Single-pass type II membrane protein</topology>
    </subcellularLocation>
</comment>
<evidence type="ECO:0000256" key="4">
    <source>
        <dbReference type="ARBA" id="ARBA00022692"/>
    </source>
</evidence>
<organism evidence="10">
    <name type="scientific">Scylla olivacea</name>
    <name type="common">Orange mud crab</name>
    <name type="synonym">Cancer olivacea</name>
    <dbReference type="NCBI Taxonomy" id="85551"/>
    <lineage>
        <taxon>Eukaryota</taxon>
        <taxon>Metazoa</taxon>
        <taxon>Ecdysozoa</taxon>
        <taxon>Arthropoda</taxon>
        <taxon>Crustacea</taxon>
        <taxon>Multicrustacea</taxon>
        <taxon>Malacostraca</taxon>
        <taxon>Eumalacostraca</taxon>
        <taxon>Eucarida</taxon>
        <taxon>Decapoda</taxon>
        <taxon>Pleocyemata</taxon>
        <taxon>Brachyura</taxon>
        <taxon>Eubrachyura</taxon>
        <taxon>Portunoidea</taxon>
        <taxon>Portunidae</taxon>
        <taxon>Portuninae</taxon>
        <taxon>Scylla</taxon>
    </lineage>
</organism>
<keyword evidence="5" id="KW-0735">Signal-anchor</keyword>
<dbReference type="GO" id="GO:0000139">
    <property type="term" value="C:Golgi membrane"/>
    <property type="evidence" value="ECO:0007669"/>
    <property type="project" value="UniProtKB-SubCell"/>
</dbReference>
<comment type="similarity">
    <text evidence="2">Belongs to the galactose-3-O-sulfotransferase family.</text>
</comment>
<evidence type="ECO:0000256" key="6">
    <source>
        <dbReference type="ARBA" id="ARBA00022989"/>
    </source>
</evidence>
<dbReference type="InterPro" id="IPR009729">
    <property type="entry name" value="Gal-3-0_sulfotransfrase"/>
</dbReference>
<evidence type="ECO:0000256" key="8">
    <source>
        <dbReference type="ARBA" id="ARBA00023136"/>
    </source>
</evidence>
<dbReference type="InterPro" id="IPR027417">
    <property type="entry name" value="P-loop_NTPase"/>
</dbReference>
<evidence type="ECO:0000256" key="7">
    <source>
        <dbReference type="ARBA" id="ARBA00023034"/>
    </source>
</evidence>
<evidence type="ECO:0000256" key="3">
    <source>
        <dbReference type="ARBA" id="ARBA00022679"/>
    </source>
</evidence>
<evidence type="ECO:0008006" key="11">
    <source>
        <dbReference type="Google" id="ProtNLM"/>
    </source>
</evidence>
<evidence type="ECO:0000256" key="9">
    <source>
        <dbReference type="ARBA" id="ARBA00023180"/>
    </source>
</evidence>
<dbReference type="Gene3D" id="3.40.50.300">
    <property type="entry name" value="P-loop containing nucleotide triphosphate hydrolases"/>
    <property type="match status" value="1"/>
</dbReference>
<evidence type="ECO:0000256" key="2">
    <source>
        <dbReference type="ARBA" id="ARBA00008124"/>
    </source>
</evidence>
<protein>
    <recommendedName>
        <fullName evidence="11">Galactosylceramide sulfotransferase</fullName>
    </recommendedName>
</protein>
<sequence length="226" mass="26323">MPLEEFADLPYEKIVRWRLAKVYGIHQMFYDLGYGSAEDLTPTDMDRILTKLNSTFDLVMVAERYDESLVLLKDLMCWTADDVAYLSINFRKEKPATNKIAPETREKLLQLSYPDAKIYEYFLKVFEKKVEAFGHARMAKELAAIQDANKRLAEKCVVNEDSPLRAEKGMEWVGVVGRVTVRRDVQDCVDVVRTEHDMLNDVRDRQRLWVERGWRGNLSQVVVSPR</sequence>
<dbReference type="GO" id="GO:0009247">
    <property type="term" value="P:glycolipid biosynthetic process"/>
    <property type="evidence" value="ECO:0007669"/>
    <property type="project" value="InterPro"/>
</dbReference>
<reference evidence="10" key="1">
    <citation type="submission" date="2015-09" db="EMBL/GenBank/DDBJ databases">
        <title>Scylla olivacea transcriptome.</title>
        <authorList>
            <person name="Ikhwanuddin M."/>
        </authorList>
    </citation>
    <scope>NUCLEOTIDE SEQUENCE</scope>
</reference>
<keyword evidence="6" id="KW-1133">Transmembrane helix</keyword>
<dbReference type="EMBL" id="GDRN01022670">
    <property type="protein sequence ID" value="JAI67781.1"/>
    <property type="molecule type" value="Transcribed_RNA"/>
</dbReference>
<dbReference type="Pfam" id="PF06990">
    <property type="entry name" value="Gal-3-0_sulfotr"/>
    <property type="match status" value="1"/>
</dbReference>
<keyword evidence="7" id="KW-0333">Golgi apparatus</keyword>
<evidence type="ECO:0000256" key="1">
    <source>
        <dbReference type="ARBA" id="ARBA00004323"/>
    </source>
</evidence>